<sequence>MRNNWDISHREHHHIYYHPDRFNFLDVSQNSRQSGQTRYDRILHVRRHIAANPRPINTTKIYIREGDEESVARFFRILFAGGASARFHRPHPLEGTDAHEKTSEYGLSLSPRARAAIRSARMLTDAMDDPQCATKAPGKL</sequence>
<comment type="caution">
    <text evidence="1">The sequence shown here is derived from an EMBL/GenBank/DDBJ whole genome shotgun (WGS) entry which is preliminary data.</text>
</comment>
<evidence type="ECO:0000313" key="1">
    <source>
        <dbReference type="EMBL" id="MDI6451338.1"/>
    </source>
</evidence>
<organism evidence="1 2">
    <name type="scientific">Anaerobaca lacustris</name>
    <dbReference type="NCBI Taxonomy" id="3044600"/>
    <lineage>
        <taxon>Bacteria</taxon>
        <taxon>Pseudomonadati</taxon>
        <taxon>Planctomycetota</taxon>
        <taxon>Phycisphaerae</taxon>
        <taxon>Sedimentisphaerales</taxon>
        <taxon>Anaerobacaceae</taxon>
        <taxon>Anaerobaca</taxon>
    </lineage>
</organism>
<name>A0AAW6U5U8_9BACT</name>
<dbReference type="AlphaFoldDB" id="A0AAW6U5U8"/>
<dbReference type="RefSeq" id="WP_349246744.1">
    <property type="nucleotide sequence ID" value="NZ_JASCXX010000033.1"/>
</dbReference>
<reference evidence="1" key="1">
    <citation type="submission" date="2023-05" db="EMBL/GenBank/DDBJ databases">
        <title>Anaerotaeda fermentans gen. nov., sp. nov., a novel anaerobic planctomycete of the new family within the order Sedimentisphaerales isolated from Taman Peninsula, Russia.</title>
        <authorList>
            <person name="Khomyakova M.A."/>
            <person name="Merkel A.Y."/>
            <person name="Slobodkin A.I."/>
        </authorList>
    </citation>
    <scope>NUCLEOTIDE SEQUENCE</scope>
    <source>
        <strain evidence="1">M17dextr</strain>
    </source>
</reference>
<proteinExistence type="predicted"/>
<accession>A0AAW6U5U8</accession>
<protein>
    <submittedName>
        <fullName evidence="1">Uncharacterized protein</fullName>
    </submittedName>
</protein>
<dbReference type="Proteomes" id="UP001431776">
    <property type="component" value="Unassembled WGS sequence"/>
</dbReference>
<keyword evidence="2" id="KW-1185">Reference proteome</keyword>
<dbReference type="EMBL" id="JASCXX010000033">
    <property type="protein sequence ID" value="MDI6451338.1"/>
    <property type="molecule type" value="Genomic_DNA"/>
</dbReference>
<evidence type="ECO:0000313" key="2">
    <source>
        <dbReference type="Proteomes" id="UP001431776"/>
    </source>
</evidence>
<gene>
    <name evidence="1" type="ORF">QJ522_19915</name>
</gene>